<accession>A0A0E9VRF4</accession>
<dbReference type="AlphaFoldDB" id="A0A0E9VRF4"/>
<proteinExistence type="predicted"/>
<name>A0A0E9VRF4_ANGAN</name>
<evidence type="ECO:0000313" key="1">
    <source>
        <dbReference type="EMBL" id="JAH80592.1"/>
    </source>
</evidence>
<dbReference type="EMBL" id="GBXM01027985">
    <property type="protein sequence ID" value="JAH80592.1"/>
    <property type="molecule type" value="Transcribed_RNA"/>
</dbReference>
<organism evidence="1">
    <name type="scientific">Anguilla anguilla</name>
    <name type="common">European freshwater eel</name>
    <name type="synonym">Muraena anguilla</name>
    <dbReference type="NCBI Taxonomy" id="7936"/>
    <lineage>
        <taxon>Eukaryota</taxon>
        <taxon>Metazoa</taxon>
        <taxon>Chordata</taxon>
        <taxon>Craniata</taxon>
        <taxon>Vertebrata</taxon>
        <taxon>Euteleostomi</taxon>
        <taxon>Actinopterygii</taxon>
        <taxon>Neopterygii</taxon>
        <taxon>Teleostei</taxon>
        <taxon>Anguilliformes</taxon>
        <taxon>Anguillidae</taxon>
        <taxon>Anguilla</taxon>
    </lineage>
</organism>
<protein>
    <submittedName>
        <fullName evidence="1">Uncharacterized protein</fullName>
    </submittedName>
</protein>
<reference evidence="1" key="2">
    <citation type="journal article" date="2015" name="Fish Shellfish Immunol.">
        <title>Early steps in the European eel (Anguilla anguilla)-Vibrio vulnificus interaction in the gills: Role of the RtxA13 toxin.</title>
        <authorList>
            <person name="Callol A."/>
            <person name="Pajuelo D."/>
            <person name="Ebbesson L."/>
            <person name="Teles M."/>
            <person name="MacKenzie S."/>
            <person name="Amaro C."/>
        </authorList>
    </citation>
    <scope>NUCLEOTIDE SEQUENCE</scope>
</reference>
<sequence>MKVHTVGTVYELAVVDVPSCTDKKKKMSISTSS</sequence>
<reference evidence="1" key="1">
    <citation type="submission" date="2014-11" db="EMBL/GenBank/DDBJ databases">
        <authorList>
            <person name="Amaro Gonzalez C."/>
        </authorList>
    </citation>
    <scope>NUCLEOTIDE SEQUENCE</scope>
</reference>